<dbReference type="GO" id="GO:0036064">
    <property type="term" value="C:ciliary basal body"/>
    <property type="evidence" value="ECO:0007669"/>
    <property type="project" value="TreeGrafter"/>
</dbReference>
<keyword evidence="5" id="KW-0963">Cytoplasm</keyword>
<dbReference type="PROSITE" id="PS00028">
    <property type="entry name" value="ZINC_FINGER_C2H2_1"/>
    <property type="match status" value="1"/>
</dbReference>
<feature type="compositionally biased region" description="Basic residues" evidence="8">
    <location>
        <begin position="9"/>
        <end position="21"/>
    </location>
</feature>
<keyword evidence="5" id="KW-0206">Cytoskeleton</keyword>
<proteinExistence type="inferred from homology"/>
<evidence type="ECO:0000256" key="8">
    <source>
        <dbReference type="SAM" id="MobiDB-lite"/>
    </source>
</evidence>
<feature type="compositionally biased region" description="Polar residues" evidence="8">
    <location>
        <begin position="43"/>
        <end position="52"/>
    </location>
</feature>
<evidence type="ECO:0000313" key="10">
    <source>
        <dbReference type="EMBL" id="KAH8039299.1"/>
    </source>
</evidence>
<feature type="region of interest" description="Disordered" evidence="8">
    <location>
        <begin position="598"/>
        <end position="693"/>
    </location>
</feature>
<evidence type="ECO:0000256" key="2">
    <source>
        <dbReference type="ARBA" id="ARBA00004120"/>
    </source>
</evidence>
<keyword evidence="6" id="KW-0966">Cell projection</keyword>
<dbReference type="InterPro" id="IPR013087">
    <property type="entry name" value="Znf_C2H2_type"/>
</dbReference>
<reference evidence="10" key="1">
    <citation type="journal article" date="2020" name="Cell">
        <title>Large-Scale Comparative Analyses of Tick Genomes Elucidate Their Genetic Diversity and Vector Capacities.</title>
        <authorList>
            <consortium name="Tick Genome and Microbiome Consortium (TIGMIC)"/>
            <person name="Jia N."/>
            <person name="Wang J."/>
            <person name="Shi W."/>
            <person name="Du L."/>
            <person name="Sun Y."/>
            <person name="Zhan W."/>
            <person name="Jiang J.F."/>
            <person name="Wang Q."/>
            <person name="Zhang B."/>
            <person name="Ji P."/>
            <person name="Bell-Sakyi L."/>
            <person name="Cui X.M."/>
            <person name="Yuan T.T."/>
            <person name="Jiang B.G."/>
            <person name="Yang W.F."/>
            <person name="Lam T.T."/>
            <person name="Chang Q.C."/>
            <person name="Ding S.J."/>
            <person name="Wang X.J."/>
            <person name="Zhu J.G."/>
            <person name="Ruan X.D."/>
            <person name="Zhao L."/>
            <person name="Wei J.T."/>
            <person name="Ye R.Z."/>
            <person name="Que T.C."/>
            <person name="Du C.H."/>
            <person name="Zhou Y.H."/>
            <person name="Cheng J.X."/>
            <person name="Dai P.F."/>
            <person name="Guo W.B."/>
            <person name="Han X.H."/>
            <person name="Huang E.J."/>
            <person name="Li L.F."/>
            <person name="Wei W."/>
            <person name="Gao Y.C."/>
            <person name="Liu J.Z."/>
            <person name="Shao H.Z."/>
            <person name="Wang X."/>
            <person name="Wang C.C."/>
            <person name="Yang T.C."/>
            <person name="Huo Q.B."/>
            <person name="Li W."/>
            <person name="Chen H.Y."/>
            <person name="Chen S.E."/>
            <person name="Zhou L.G."/>
            <person name="Ni X.B."/>
            <person name="Tian J.H."/>
            <person name="Sheng Y."/>
            <person name="Liu T."/>
            <person name="Pan Y.S."/>
            <person name="Xia L.Y."/>
            <person name="Li J."/>
            <person name="Zhao F."/>
            <person name="Cao W.C."/>
        </authorList>
    </citation>
    <scope>NUCLEOTIDE SEQUENCE</scope>
    <source>
        <strain evidence="10">Rmic-2018</strain>
    </source>
</reference>
<reference evidence="10" key="2">
    <citation type="submission" date="2021-09" db="EMBL/GenBank/DDBJ databases">
        <authorList>
            <person name="Jia N."/>
            <person name="Wang J."/>
            <person name="Shi W."/>
            <person name="Du L."/>
            <person name="Sun Y."/>
            <person name="Zhan W."/>
            <person name="Jiang J."/>
            <person name="Wang Q."/>
            <person name="Zhang B."/>
            <person name="Ji P."/>
            <person name="Sakyi L.B."/>
            <person name="Cui X."/>
            <person name="Yuan T."/>
            <person name="Jiang B."/>
            <person name="Yang W."/>
            <person name="Lam T.T.-Y."/>
            <person name="Chang Q."/>
            <person name="Ding S."/>
            <person name="Wang X."/>
            <person name="Zhu J."/>
            <person name="Ruan X."/>
            <person name="Zhao L."/>
            <person name="Wei J."/>
            <person name="Que T."/>
            <person name="Du C."/>
            <person name="Cheng J."/>
            <person name="Dai P."/>
            <person name="Han X."/>
            <person name="Huang E."/>
            <person name="Gao Y."/>
            <person name="Liu J."/>
            <person name="Shao H."/>
            <person name="Ye R."/>
            <person name="Li L."/>
            <person name="Wei W."/>
            <person name="Wang X."/>
            <person name="Wang C."/>
            <person name="Huo Q."/>
            <person name="Li W."/>
            <person name="Guo W."/>
            <person name="Chen H."/>
            <person name="Chen S."/>
            <person name="Zhou L."/>
            <person name="Zhou L."/>
            <person name="Ni X."/>
            <person name="Tian J."/>
            <person name="Zhou Y."/>
            <person name="Sheng Y."/>
            <person name="Liu T."/>
            <person name="Pan Y."/>
            <person name="Xia L."/>
            <person name="Li J."/>
            <person name="Zhao F."/>
            <person name="Cao W."/>
        </authorList>
    </citation>
    <scope>NUCLEOTIDE SEQUENCE</scope>
    <source>
        <strain evidence="10">Rmic-2018</strain>
        <tissue evidence="10">Larvae</tissue>
    </source>
</reference>
<keyword evidence="4 7" id="KW-0175">Coiled coil</keyword>
<comment type="similarity">
    <text evidence="3">Belongs to the DZIP C2H2-type zinc-finger protein family.</text>
</comment>
<evidence type="ECO:0000256" key="3">
    <source>
        <dbReference type="ARBA" id="ARBA00009131"/>
    </source>
</evidence>
<dbReference type="PANTHER" id="PTHR21502:SF3">
    <property type="entry name" value="CILIUM ASSEMBLY PROTEIN DZIP1L"/>
    <property type="match status" value="1"/>
</dbReference>
<protein>
    <recommendedName>
        <fullName evidence="9">C2H2-type domain-containing protein</fullName>
    </recommendedName>
</protein>
<evidence type="ECO:0000313" key="11">
    <source>
        <dbReference type="Proteomes" id="UP000821866"/>
    </source>
</evidence>
<evidence type="ECO:0000256" key="4">
    <source>
        <dbReference type="ARBA" id="ARBA00023054"/>
    </source>
</evidence>
<dbReference type="PANTHER" id="PTHR21502">
    <property type="entry name" value="ZINC FINGER PROTEIN DZIP1"/>
    <property type="match status" value="1"/>
</dbReference>
<dbReference type="GO" id="GO:0005814">
    <property type="term" value="C:centriole"/>
    <property type="evidence" value="ECO:0007669"/>
    <property type="project" value="UniProtKB-SubCell"/>
</dbReference>
<evidence type="ECO:0000256" key="7">
    <source>
        <dbReference type="SAM" id="Coils"/>
    </source>
</evidence>
<keyword evidence="11" id="KW-1185">Reference proteome</keyword>
<organism evidence="10 11">
    <name type="scientific">Rhipicephalus microplus</name>
    <name type="common">Cattle tick</name>
    <name type="synonym">Boophilus microplus</name>
    <dbReference type="NCBI Taxonomy" id="6941"/>
    <lineage>
        <taxon>Eukaryota</taxon>
        <taxon>Metazoa</taxon>
        <taxon>Ecdysozoa</taxon>
        <taxon>Arthropoda</taxon>
        <taxon>Chelicerata</taxon>
        <taxon>Arachnida</taxon>
        <taxon>Acari</taxon>
        <taxon>Parasitiformes</taxon>
        <taxon>Ixodida</taxon>
        <taxon>Ixodoidea</taxon>
        <taxon>Ixodidae</taxon>
        <taxon>Rhipicephalinae</taxon>
        <taxon>Rhipicephalus</taxon>
        <taxon>Boophilus</taxon>
    </lineage>
</organism>
<dbReference type="GO" id="GO:0060271">
    <property type="term" value="P:cilium assembly"/>
    <property type="evidence" value="ECO:0007669"/>
    <property type="project" value="TreeGrafter"/>
</dbReference>
<dbReference type="Gene3D" id="3.30.160.60">
    <property type="entry name" value="Classic Zinc Finger"/>
    <property type="match status" value="1"/>
</dbReference>
<evidence type="ECO:0000256" key="5">
    <source>
        <dbReference type="ARBA" id="ARBA00023212"/>
    </source>
</evidence>
<evidence type="ECO:0000256" key="6">
    <source>
        <dbReference type="ARBA" id="ARBA00023273"/>
    </source>
</evidence>
<dbReference type="Pfam" id="PF13815">
    <property type="entry name" value="Dzip-like_N"/>
    <property type="match status" value="1"/>
</dbReference>
<dbReference type="VEuPathDB" id="VectorBase:LOC119176186"/>
<comment type="caution">
    <text evidence="10">The sequence shown here is derived from an EMBL/GenBank/DDBJ whole genome shotgun (WGS) entry which is preliminary data.</text>
</comment>
<dbReference type="EMBL" id="JABSTU010000001">
    <property type="protein sequence ID" value="KAH8039299.1"/>
    <property type="molecule type" value="Genomic_DNA"/>
</dbReference>
<dbReference type="GO" id="GO:0005737">
    <property type="term" value="C:cytoplasm"/>
    <property type="evidence" value="ECO:0007669"/>
    <property type="project" value="TreeGrafter"/>
</dbReference>
<feature type="domain" description="C2H2-type" evidence="9">
    <location>
        <begin position="213"/>
        <end position="234"/>
    </location>
</feature>
<feature type="region of interest" description="Disordered" evidence="8">
    <location>
        <begin position="421"/>
        <end position="440"/>
    </location>
</feature>
<sequence length="776" mass="85480">MSGGGARAHAFRSVRATRHHGNGCNGPARVPEDSVSAALASPATDTSMQQQCPEPAASDAEGSVQPVVSLHGFQFHSRCQKIDWRKIAAVDVDQVAREVDVNALQKNVTHLTFCDIDHELEGTSVDPNFVKLFKLAQLCIEYLMDILLQSLTDTEERLAEAMQTLEEERKFRICDQEAIRELQRENRKRRRIIENQQLEMLRSDRFAPTGAPCPYCRKVFVSLAYLQAHVVRRHPEKPAPTEDALLAQWQRMATGTALPTATELNRGLHELRNILLRKEDGPDHAEDKLLLRDELLCRLDELQRKCDSLAVGDRKMSLAGAAAGEASPWELSAEPPGSFSEGQAALASLSQQLIQQKDEVGRLLAQQERLFLQRMDALAKDVVALTKTSTCLERKLSQMEDPFSGRAHLLHSLLRREAPEPSATGIGRLADGSSSPMRLSRPYSDALKVSPLRFPQSTLSMPVPAPRQRMFYNGKSLRQPPSLTLPRKDSRIHPKVAQSGPIKEQGEMSRHVTRQAANNEGRSERMKSAVHSTPNLIDALKEEIMGLTRSKLSGIGINDLGKASVTDSIFRDCSKRLNSERRLLARKNKKFFDVRHRNGPLSEDLSTPKAARGTPDGSWPFEVNSPSSSKVAIPPSSIPNTDTPKEGFAFNRCETPASSAASPSRGEGPVSSGRFSATPARLSSCSSGQRRPRRFLARAVRSRQPSSIATSRDLIKPLISRCGIGTGVFSNTRKGHSTCYPHSRNARAGTPANRRRSFTLRLGAAGVPARASRLCG</sequence>
<accession>A0A9J6EY00</accession>
<name>A0A9J6EY00_RHIMP</name>
<dbReference type="AlphaFoldDB" id="A0A9J6EY00"/>
<dbReference type="GO" id="GO:0008270">
    <property type="term" value="F:zinc ion binding"/>
    <property type="evidence" value="ECO:0007669"/>
    <property type="project" value="UniProtKB-KW"/>
</dbReference>
<dbReference type="InterPro" id="IPR032714">
    <property type="entry name" value="DZIP1_N"/>
</dbReference>
<gene>
    <name evidence="10" type="ORF">HPB51_005545</name>
</gene>
<dbReference type="Proteomes" id="UP000821866">
    <property type="component" value="Chromosome 1"/>
</dbReference>
<dbReference type="InterPro" id="IPR051241">
    <property type="entry name" value="DZIP_RILPL"/>
</dbReference>
<evidence type="ECO:0000256" key="1">
    <source>
        <dbReference type="ARBA" id="ARBA00004114"/>
    </source>
</evidence>
<feature type="region of interest" description="Disordered" evidence="8">
    <location>
        <begin position="1"/>
        <end position="63"/>
    </location>
</feature>
<evidence type="ECO:0000259" key="9">
    <source>
        <dbReference type="PROSITE" id="PS00028"/>
    </source>
</evidence>
<feature type="coiled-coil region" evidence="7">
    <location>
        <begin position="144"/>
        <end position="199"/>
    </location>
</feature>
<comment type="subcellular location">
    <subcellularLocation>
        <location evidence="2">Cytoplasm</location>
        <location evidence="2">Cytoskeleton</location>
        <location evidence="2">Cilium basal body</location>
    </subcellularLocation>
    <subcellularLocation>
        <location evidence="1">Cytoplasm</location>
        <location evidence="1">Cytoskeleton</location>
        <location evidence="1">Microtubule organizing center</location>
        <location evidence="1">Centrosome</location>
        <location evidence="1">Centriole</location>
    </subcellularLocation>
</comment>
<feature type="region of interest" description="Disordered" evidence="8">
    <location>
        <begin position="475"/>
        <end position="509"/>
    </location>
</feature>